<reference evidence="3" key="1">
    <citation type="journal article" date="2019" name="Int. J. Syst. Evol. Microbiol.">
        <title>The Global Catalogue of Microorganisms (GCM) 10K type strain sequencing project: providing services to taxonomists for standard genome sequencing and annotation.</title>
        <authorList>
            <consortium name="The Broad Institute Genomics Platform"/>
            <consortium name="The Broad Institute Genome Sequencing Center for Infectious Disease"/>
            <person name="Wu L."/>
            <person name="Ma J."/>
        </authorList>
    </citation>
    <scope>NUCLEOTIDE SEQUENCE [LARGE SCALE GENOMIC DNA]</scope>
    <source>
        <strain evidence="3">CGMCC 1.12404</strain>
    </source>
</reference>
<feature type="domain" description="Helix-turn-helix" evidence="1">
    <location>
        <begin position="31"/>
        <end position="80"/>
    </location>
</feature>
<evidence type="ECO:0000313" key="2">
    <source>
        <dbReference type="EMBL" id="GGA56763.1"/>
    </source>
</evidence>
<gene>
    <name evidence="2" type="ORF">GCM10007416_32470</name>
</gene>
<dbReference type="RefSeq" id="WP_188433560.1">
    <property type="nucleotide sequence ID" value="NZ_BMEX01000021.1"/>
</dbReference>
<proteinExistence type="predicted"/>
<comment type="caution">
    <text evidence="2">The sequence shown here is derived from an EMBL/GenBank/DDBJ whole genome shotgun (WGS) entry which is preliminary data.</text>
</comment>
<protein>
    <recommendedName>
        <fullName evidence="1">Helix-turn-helix domain-containing protein</fullName>
    </recommendedName>
</protein>
<sequence>MDAFFNTQDQSPEYQFLSKIIQLVKNDEPLVYTVKQAADKLQMSKSKVYELARQKDFPSVKIGGRVMIPRQKLEEWINQQAE</sequence>
<dbReference type="InterPro" id="IPR038148">
    <property type="entry name" value="Tn1545/Tn916_Xis"/>
</dbReference>
<dbReference type="Pfam" id="PF12728">
    <property type="entry name" value="HTH_17"/>
    <property type="match status" value="1"/>
</dbReference>
<accession>A0ABQ1H2R6</accession>
<dbReference type="Gene3D" id="3.90.105.50">
    <property type="match status" value="1"/>
</dbReference>
<dbReference type="Proteomes" id="UP000617979">
    <property type="component" value="Unassembled WGS sequence"/>
</dbReference>
<evidence type="ECO:0000313" key="3">
    <source>
        <dbReference type="Proteomes" id="UP000617979"/>
    </source>
</evidence>
<dbReference type="NCBIfam" id="TIGR01764">
    <property type="entry name" value="excise"/>
    <property type="match status" value="1"/>
</dbReference>
<organism evidence="2 3">
    <name type="scientific">Kroppenstedtia guangzhouensis</name>
    <dbReference type="NCBI Taxonomy" id="1274356"/>
    <lineage>
        <taxon>Bacteria</taxon>
        <taxon>Bacillati</taxon>
        <taxon>Bacillota</taxon>
        <taxon>Bacilli</taxon>
        <taxon>Bacillales</taxon>
        <taxon>Thermoactinomycetaceae</taxon>
        <taxon>Kroppenstedtia</taxon>
    </lineage>
</organism>
<keyword evidence="3" id="KW-1185">Reference proteome</keyword>
<dbReference type="EMBL" id="BMEX01000021">
    <property type="protein sequence ID" value="GGA56763.1"/>
    <property type="molecule type" value="Genomic_DNA"/>
</dbReference>
<dbReference type="InterPro" id="IPR041657">
    <property type="entry name" value="HTH_17"/>
</dbReference>
<evidence type="ECO:0000259" key="1">
    <source>
        <dbReference type="Pfam" id="PF12728"/>
    </source>
</evidence>
<dbReference type="InterPro" id="IPR010093">
    <property type="entry name" value="SinI_DNA-bd"/>
</dbReference>
<name>A0ABQ1H2R6_9BACL</name>